<evidence type="ECO:0000313" key="4">
    <source>
        <dbReference type="Proteomes" id="UP000265801"/>
    </source>
</evidence>
<feature type="transmembrane region" description="Helical" evidence="1">
    <location>
        <begin position="128"/>
        <end position="146"/>
    </location>
</feature>
<organism evidence="3 4">
    <name type="scientific">Bacillus salacetis</name>
    <dbReference type="NCBI Taxonomy" id="2315464"/>
    <lineage>
        <taxon>Bacteria</taxon>
        <taxon>Bacillati</taxon>
        <taxon>Bacillota</taxon>
        <taxon>Bacilli</taxon>
        <taxon>Bacillales</taxon>
        <taxon>Bacillaceae</taxon>
        <taxon>Bacillus</taxon>
    </lineage>
</organism>
<evidence type="ECO:0000259" key="2">
    <source>
        <dbReference type="Pfam" id="PF04892"/>
    </source>
</evidence>
<feature type="transmembrane region" description="Helical" evidence="1">
    <location>
        <begin position="7"/>
        <end position="29"/>
    </location>
</feature>
<name>A0A3A1QNY8_9BACI</name>
<feature type="transmembrane region" description="Helical" evidence="1">
    <location>
        <begin position="101"/>
        <end position="122"/>
    </location>
</feature>
<dbReference type="RefSeq" id="WP_119549688.1">
    <property type="nucleotide sequence ID" value="NZ_QXIR01000057.1"/>
</dbReference>
<dbReference type="AlphaFoldDB" id="A0A3A1QNY8"/>
<accession>A0A3A1QNY8</accession>
<gene>
    <name evidence="3" type="ORF">D3H55_23150</name>
</gene>
<keyword evidence="4" id="KW-1185">Reference proteome</keyword>
<dbReference type="Pfam" id="PF04892">
    <property type="entry name" value="VanZ"/>
    <property type="match status" value="1"/>
</dbReference>
<sequence length="153" mass="17860">MQVSYQQLLLILIFIFYFTMLTIVSFLYIDMRIFNLSIIHYDEVKINLVPFSTIGKYLLNFEHYNSETWLNNTIGVTLIYSPLGFLLPLTFVNLNSLKKVLLFTIFLSVLIEVLQFITKLGVLDIDDVILNVIGATLGYVIYKVFFRNKLTKR</sequence>
<proteinExistence type="predicted"/>
<evidence type="ECO:0000256" key="1">
    <source>
        <dbReference type="SAM" id="Phobius"/>
    </source>
</evidence>
<reference evidence="3 4" key="1">
    <citation type="submission" date="2018-09" db="EMBL/GenBank/DDBJ databases">
        <title>Bacillus saliacetes sp. nov., isolated from Thai shrimp paste (Ka-pi).</title>
        <authorList>
            <person name="Daroonpunt R."/>
            <person name="Tanasupawat S."/>
            <person name="Yiamsombut S."/>
        </authorList>
    </citation>
    <scope>NUCLEOTIDE SEQUENCE [LARGE SCALE GENOMIC DNA]</scope>
    <source>
        <strain evidence="3 4">SKP7-4</strain>
    </source>
</reference>
<evidence type="ECO:0000313" key="3">
    <source>
        <dbReference type="EMBL" id="RIW27281.1"/>
    </source>
</evidence>
<dbReference type="InterPro" id="IPR006976">
    <property type="entry name" value="VanZ-like"/>
</dbReference>
<dbReference type="EMBL" id="QXIR01000057">
    <property type="protein sequence ID" value="RIW27281.1"/>
    <property type="molecule type" value="Genomic_DNA"/>
</dbReference>
<feature type="domain" description="VanZ-like" evidence="2">
    <location>
        <begin position="14"/>
        <end position="145"/>
    </location>
</feature>
<comment type="caution">
    <text evidence="3">The sequence shown here is derived from an EMBL/GenBank/DDBJ whole genome shotgun (WGS) entry which is preliminary data.</text>
</comment>
<dbReference type="OrthoDB" id="4822551at2"/>
<keyword evidence="1" id="KW-0472">Membrane</keyword>
<keyword evidence="1" id="KW-1133">Transmembrane helix</keyword>
<dbReference type="Proteomes" id="UP000265801">
    <property type="component" value="Unassembled WGS sequence"/>
</dbReference>
<dbReference type="PANTHER" id="PTHR36834">
    <property type="entry name" value="MEMBRANE PROTEIN-RELATED"/>
    <property type="match status" value="1"/>
</dbReference>
<feature type="transmembrane region" description="Helical" evidence="1">
    <location>
        <begin position="74"/>
        <end position="94"/>
    </location>
</feature>
<dbReference type="InterPro" id="IPR053150">
    <property type="entry name" value="Teicoplanin_resist-assoc"/>
</dbReference>
<protein>
    <submittedName>
        <fullName evidence="3">VanZ family protein</fullName>
    </submittedName>
</protein>
<dbReference type="PANTHER" id="PTHR36834:SF1">
    <property type="entry name" value="INTEGRAL MEMBRANE PROTEIN"/>
    <property type="match status" value="1"/>
</dbReference>
<keyword evidence="1" id="KW-0812">Transmembrane</keyword>